<comment type="caution">
    <text evidence="1">The sequence shown here is derived from an EMBL/GenBank/DDBJ whole genome shotgun (WGS) entry which is preliminary data.</text>
</comment>
<dbReference type="EMBL" id="ASPP01021921">
    <property type="protein sequence ID" value="ETO11875.1"/>
    <property type="molecule type" value="Genomic_DNA"/>
</dbReference>
<feature type="non-terminal residue" evidence="1">
    <location>
        <position position="1"/>
    </location>
</feature>
<evidence type="ECO:0000313" key="2">
    <source>
        <dbReference type="Proteomes" id="UP000023152"/>
    </source>
</evidence>
<dbReference type="Proteomes" id="UP000023152">
    <property type="component" value="Unassembled WGS sequence"/>
</dbReference>
<keyword evidence="2" id="KW-1185">Reference proteome</keyword>
<sequence length="179" mass="21426">DVQSLEQAVQDNLNEDLEPLFLEITLSPMQMKIRVEKKLTITDKNFMKMYKIAINPYYICINFIDYELSDIQQQYLQQPIISQCYLSYDLMERYRIFMNRHGFKIASTQQFELLIPVCSDQQSKQSIIGYQKRLYAIAKQMTNHQFYDLIEKINAIRDEITIESGQKEEEEKEKKKKKK</sequence>
<gene>
    <name evidence="1" type="ORF">RFI_25501</name>
</gene>
<proteinExistence type="predicted"/>
<reference evidence="1 2" key="1">
    <citation type="journal article" date="2013" name="Curr. Biol.">
        <title>The Genome of the Foraminiferan Reticulomyxa filosa.</title>
        <authorList>
            <person name="Glockner G."/>
            <person name="Hulsmann N."/>
            <person name="Schleicher M."/>
            <person name="Noegel A.A."/>
            <person name="Eichinger L."/>
            <person name="Gallinger C."/>
            <person name="Pawlowski J."/>
            <person name="Sierra R."/>
            <person name="Euteneuer U."/>
            <person name="Pillet L."/>
            <person name="Moustafa A."/>
            <person name="Platzer M."/>
            <person name="Groth M."/>
            <person name="Szafranski K."/>
            <person name="Schliwa M."/>
        </authorList>
    </citation>
    <scope>NUCLEOTIDE SEQUENCE [LARGE SCALE GENOMIC DNA]</scope>
</reference>
<name>X6MFT7_RETFI</name>
<protein>
    <submittedName>
        <fullName evidence="1">Uncharacterized protein</fullName>
    </submittedName>
</protein>
<evidence type="ECO:0000313" key="1">
    <source>
        <dbReference type="EMBL" id="ETO11875.1"/>
    </source>
</evidence>
<accession>X6MFT7</accession>
<organism evidence="1 2">
    <name type="scientific">Reticulomyxa filosa</name>
    <dbReference type="NCBI Taxonomy" id="46433"/>
    <lineage>
        <taxon>Eukaryota</taxon>
        <taxon>Sar</taxon>
        <taxon>Rhizaria</taxon>
        <taxon>Retaria</taxon>
        <taxon>Foraminifera</taxon>
        <taxon>Monothalamids</taxon>
        <taxon>Reticulomyxidae</taxon>
        <taxon>Reticulomyxa</taxon>
    </lineage>
</organism>
<dbReference type="AlphaFoldDB" id="X6MFT7"/>